<evidence type="ECO:0000256" key="7">
    <source>
        <dbReference type="ARBA" id="ARBA00023128"/>
    </source>
</evidence>
<dbReference type="OrthoDB" id="14252at2759"/>
<dbReference type="AlphaFoldDB" id="A0A9W8DNX7"/>
<dbReference type="GO" id="GO:0000064">
    <property type="term" value="F:L-ornithine transmembrane transporter activity"/>
    <property type="evidence" value="ECO:0007669"/>
    <property type="project" value="TreeGrafter"/>
</dbReference>
<comment type="subcellular location">
    <subcellularLocation>
        <location evidence="1">Mitochondrion membrane</location>
        <topology evidence="1">Multi-pass membrane protein</topology>
    </subcellularLocation>
</comment>
<keyword evidence="5" id="KW-0677">Repeat</keyword>
<feature type="repeat" description="Solcar" evidence="9">
    <location>
        <begin position="105"/>
        <end position="199"/>
    </location>
</feature>
<evidence type="ECO:0000256" key="10">
    <source>
        <dbReference type="RuleBase" id="RU000488"/>
    </source>
</evidence>
<dbReference type="Gene3D" id="1.50.40.10">
    <property type="entry name" value="Mitochondrial carrier domain"/>
    <property type="match status" value="1"/>
</dbReference>
<comment type="caution">
    <text evidence="11">The sequence shown here is derived from an EMBL/GenBank/DDBJ whole genome shotgun (WGS) entry which is preliminary data.</text>
</comment>
<dbReference type="InterPro" id="IPR050567">
    <property type="entry name" value="Mitochondrial_Carrier"/>
</dbReference>
<evidence type="ECO:0000256" key="4">
    <source>
        <dbReference type="ARBA" id="ARBA00022692"/>
    </source>
</evidence>
<organism evidence="11 12">
    <name type="scientific">Tieghemiomyces parasiticus</name>
    <dbReference type="NCBI Taxonomy" id="78921"/>
    <lineage>
        <taxon>Eukaryota</taxon>
        <taxon>Fungi</taxon>
        <taxon>Fungi incertae sedis</taxon>
        <taxon>Zoopagomycota</taxon>
        <taxon>Kickxellomycotina</taxon>
        <taxon>Dimargaritomycetes</taxon>
        <taxon>Dimargaritales</taxon>
        <taxon>Dimargaritaceae</taxon>
        <taxon>Tieghemiomyces</taxon>
    </lineage>
</organism>
<dbReference type="EMBL" id="JANBPT010000944">
    <property type="protein sequence ID" value="KAJ1911324.1"/>
    <property type="molecule type" value="Genomic_DNA"/>
</dbReference>
<reference evidence="11" key="1">
    <citation type="submission" date="2022-07" db="EMBL/GenBank/DDBJ databases">
        <title>Phylogenomic reconstructions and comparative analyses of Kickxellomycotina fungi.</title>
        <authorList>
            <person name="Reynolds N.K."/>
            <person name="Stajich J.E."/>
            <person name="Barry K."/>
            <person name="Grigoriev I.V."/>
            <person name="Crous P."/>
            <person name="Smith M.E."/>
        </authorList>
    </citation>
    <scope>NUCLEOTIDE SEQUENCE</scope>
    <source>
        <strain evidence="11">RSA 861</strain>
    </source>
</reference>
<accession>A0A9W8DNX7</accession>
<evidence type="ECO:0000256" key="5">
    <source>
        <dbReference type="ARBA" id="ARBA00022737"/>
    </source>
</evidence>
<keyword evidence="7" id="KW-0496">Mitochondrion</keyword>
<evidence type="ECO:0008006" key="13">
    <source>
        <dbReference type="Google" id="ProtNLM"/>
    </source>
</evidence>
<protein>
    <recommendedName>
        <fullName evidence="13">Mitochondrial carrier</fullName>
    </recommendedName>
</protein>
<sequence>MTTHRHNLLPDGVLDFIAGSMAGVGQTVVGQPFDTVKTRMQIQGSTAHYKGPLDCAIQTVRNEGPLGLYKGMLPPLLGISAVNAVLFAAYSRLREFQKRHPDDTLRLHQIALAGAGAGAANAWIVSPVELIKIRLQGQFTSTSTGGSTSTYCGPFEIARDLYRHQGLRAGLMRGFWVTLVREIPANAGFYAGFEGAKRWLAGDTHSPANLPLARLLLAGACGGVCYWSCCYPIDVVKSTAQFGTRPLSPRGRYMLDGACEVYRLQGWRGFTRGLAPSILRALPAAATTFSLYELTSRLLKGA</sequence>
<dbReference type="InterPro" id="IPR023395">
    <property type="entry name" value="MCP_dom_sf"/>
</dbReference>
<evidence type="ECO:0000256" key="9">
    <source>
        <dbReference type="PROSITE-ProRule" id="PRU00282"/>
    </source>
</evidence>
<dbReference type="Pfam" id="PF00153">
    <property type="entry name" value="Mito_carr"/>
    <property type="match status" value="3"/>
</dbReference>
<gene>
    <name evidence="11" type="ORF">IWQ60_010193</name>
</gene>
<dbReference type="PANTHER" id="PTHR45624">
    <property type="entry name" value="MITOCHONDRIAL BASIC AMINO ACIDS TRANSPORTER-RELATED"/>
    <property type="match status" value="1"/>
</dbReference>
<proteinExistence type="inferred from homology"/>
<dbReference type="GO" id="GO:1990575">
    <property type="term" value="P:mitochondrial L-ornithine transmembrane transport"/>
    <property type="evidence" value="ECO:0007669"/>
    <property type="project" value="TreeGrafter"/>
</dbReference>
<keyword evidence="8 9" id="KW-0472">Membrane</keyword>
<keyword evidence="12" id="KW-1185">Reference proteome</keyword>
<keyword evidence="6" id="KW-1133">Transmembrane helix</keyword>
<evidence type="ECO:0000256" key="2">
    <source>
        <dbReference type="ARBA" id="ARBA00006375"/>
    </source>
</evidence>
<dbReference type="SUPFAM" id="SSF103506">
    <property type="entry name" value="Mitochondrial carrier"/>
    <property type="match status" value="1"/>
</dbReference>
<evidence type="ECO:0000256" key="8">
    <source>
        <dbReference type="ARBA" id="ARBA00023136"/>
    </source>
</evidence>
<feature type="repeat" description="Solcar" evidence="9">
    <location>
        <begin position="213"/>
        <end position="298"/>
    </location>
</feature>
<evidence type="ECO:0000256" key="3">
    <source>
        <dbReference type="ARBA" id="ARBA00022448"/>
    </source>
</evidence>
<dbReference type="PANTHER" id="PTHR45624:SF45">
    <property type="entry name" value="MITOCHONDRIAL CARRIER"/>
    <property type="match status" value="1"/>
</dbReference>
<dbReference type="InterPro" id="IPR018108">
    <property type="entry name" value="MCP_transmembrane"/>
</dbReference>
<dbReference type="Proteomes" id="UP001150569">
    <property type="component" value="Unassembled WGS sequence"/>
</dbReference>
<dbReference type="GO" id="GO:0031966">
    <property type="term" value="C:mitochondrial membrane"/>
    <property type="evidence" value="ECO:0007669"/>
    <property type="project" value="UniProtKB-SubCell"/>
</dbReference>
<name>A0A9W8DNX7_9FUNG</name>
<dbReference type="PROSITE" id="PS50920">
    <property type="entry name" value="SOLCAR"/>
    <property type="match status" value="3"/>
</dbReference>
<keyword evidence="3 10" id="KW-0813">Transport</keyword>
<evidence type="ECO:0000256" key="1">
    <source>
        <dbReference type="ARBA" id="ARBA00004225"/>
    </source>
</evidence>
<evidence type="ECO:0000256" key="6">
    <source>
        <dbReference type="ARBA" id="ARBA00022989"/>
    </source>
</evidence>
<feature type="repeat" description="Solcar" evidence="9">
    <location>
        <begin position="10"/>
        <end position="96"/>
    </location>
</feature>
<comment type="similarity">
    <text evidence="2 10">Belongs to the mitochondrial carrier (TC 2.A.29) family.</text>
</comment>
<evidence type="ECO:0000313" key="11">
    <source>
        <dbReference type="EMBL" id="KAJ1911324.1"/>
    </source>
</evidence>
<keyword evidence="4 9" id="KW-0812">Transmembrane</keyword>
<evidence type="ECO:0000313" key="12">
    <source>
        <dbReference type="Proteomes" id="UP001150569"/>
    </source>
</evidence>